<organism evidence="2 3">
    <name type="scientific">Roseicyclus mahoneyensis</name>
    <dbReference type="NCBI Taxonomy" id="164332"/>
    <lineage>
        <taxon>Bacteria</taxon>
        <taxon>Pseudomonadati</taxon>
        <taxon>Pseudomonadota</taxon>
        <taxon>Alphaproteobacteria</taxon>
        <taxon>Rhodobacterales</taxon>
        <taxon>Roseobacteraceae</taxon>
        <taxon>Roseicyclus</taxon>
    </lineage>
</organism>
<keyword evidence="1" id="KW-0812">Transmembrane</keyword>
<dbReference type="OrthoDB" id="7859043at2"/>
<reference evidence="2 3" key="1">
    <citation type="submission" date="2018-05" db="EMBL/GenBank/DDBJ databases">
        <title>Genomic Encyclopedia of Type Strains, Phase IV (KMG-IV): sequencing the most valuable type-strain genomes for metagenomic binning, comparative biology and taxonomic classification.</title>
        <authorList>
            <person name="Goeker M."/>
        </authorList>
    </citation>
    <scope>NUCLEOTIDE SEQUENCE [LARGE SCALE GENOMIC DNA]</scope>
    <source>
        <strain evidence="2 3">DSM 16097</strain>
    </source>
</reference>
<feature type="transmembrane region" description="Helical" evidence="1">
    <location>
        <begin position="113"/>
        <end position="131"/>
    </location>
</feature>
<dbReference type="EMBL" id="QGGW01000001">
    <property type="protein sequence ID" value="PWK62879.1"/>
    <property type="molecule type" value="Genomic_DNA"/>
</dbReference>
<name>A0A316GQ83_9RHOB</name>
<keyword evidence="1" id="KW-1133">Transmembrane helix</keyword>
<sequence length="186" mass="20456">MVLHDWQVSRIDGRQSLRLSGQGIWLGEEIKPWSDLTDVAFVRYRPGRGTSEEFWLWFGPQDRRRLRWTSAGGERAAWGAMLVDFAAHAARHRPDLTLRDGPDAADLRMASRIGLGVAALALTIMVAVLLSGPTLGLGLTAGWIGVVGAGVGLAMRHFYNRRGEVPRLDWASFAAREGQAEQLPAN</sequence>
<dbReference type="AlphaFoldDB" id="A0A316GQ83"/>
<protein>
    <submittedName>
        <fullName evidence="2">Uncharacterized protein</fullName>
    </submittedName>
</protein>
<proteinExistence type="predicted"/>
<evidence type="ECO:0000256" key="1">
    <source>
        <dbReference type="SAM" id="Phobius"/>
    </source>
</evidence>
<comment type="caution">
    <text evidence="2">The sequence shown here is derived from an EMBL/GenBank/DDBJ whole genome shotgun (WGS) entry which is preliminary data.</text>
</comment>
<dbReference type="Proteomes" id="UP000245708">
    <property type="component" value="Unassembled WGS sequence"/>
</dbReference>
<evidence type="ECO:0000313" key="3">
    <source>
        <dbReference type="Proteomes" id="UP000245708"/>
    </source>
</evidence>
<evidence type="ECO:0000313" key="2">
    <source>
        <dbReference type="EMBL" id="PWK62879.1"/>
    </source>
</evidence>
<gene>
    <name evidence="2" type="ORF">C7455_101918</name>
</gene>
<dbReference type="RefSeq" id="WP_109665883.1">
    <property type="nucleotide sequence ID" value="NZ_QGGW01000001.1"/>
</dbReference>
<keyword evidence="3" id="KW-1185">Reference proteome</keyword>
<accession>A0A316GQ83</accession>
<keyword evidence="1" id="KW-0472">Membrane</keyword>
<feature type="transmembrane region" description="Helical" evidence="1">
    <location>
        <begin position="137"/>
        <end position="159"/>
    </location>
</feature>